<name>A0A662ZJH6_9GAMM</name>
<keyword evidence="3" id="KW-1185">Reference proteome</keyword>
<feature type="non-terminal residue" evidence="2">
    <location>
        <position position="1"/>
    </location>
</feature>
<accession>A0A662ZJH6</accession>
<protein>
    <submittedName>
        <fullName evidence="2">Integrase core domain-containing protein</fullName>
    </submittedName>
</protein>
<dbReference type="OrthoDB" id="9813126at2"/>
<dbReference type="PANTHER" id="PTHR46889">
    <property type="entry name" value="TRANSPOSASE INSF FOR INSERTION SEQUENCE IS3B-RELATED"/>
    <property type="match status" value="1"/>
</dbReference>
<sequence length="121" mass="13857">LANDTLSEAIKRLGTSNIKPIIHSDRGCHYRWPGWIQITVDNGLVRSMSKKGGSPDNSACEGFFGRMKTECFYNHSLEALSLDELKKYLDKYIQWYNNVRIKNTLGGLSPVQYRLSREQSE</sequence>
<evidence type="ECO:0000313" key="3">
    <source>
        <dbReference type="Proteomes" id="UP000243745"/>
    </source>
</evidence>
<dbReference type="InterPro" id="IPR001584">
    <property type="entry name" value="Integrase_cat-core"/>
</dbReference>
<dbReference type="PROSITE" id="PS50994">
    <property type="entry name" value="INTEGRASE"/>
    <property type="match status" value="1"/>
</dbReference>
<dbReference type="GO" id="GO:0003676">
    <property type="term" value="F:nucleic acid binding"/>
    <property type="evidence" value="ECO:0007669"/>
    <property type="project" value="InterPro"/>
</dbReference>
<dbReference type="PANTHER" id="PTHR46889:SF4">
    <property type="entry name" value="TRANSPOSASE INSO FOR INSERTION SEQUENCE ELEMENT IS911B-RELATED"/>
    <property type="match status" value="1"/>
</dbReference>
<dbReference type="Gene3D" id="3.30.420.10">
    <property type="entry name" value="Ribonuclease H-like superfamily/Ribonuclease H"/>
    <property type="match status" value="1"/>
</dbReference>
<dbReference type="Pfam" id="PF13333">
    <property type="entry name" value="rve_2"/>
    <property type="match status" value="1"/>
</dbReference>
<reference evidence="2 3" key="1">
    <citation type="submission" date="2016-10" db="EMBL/GenBank/DDBJ databases">
        <authorList>
            <person name="Varghese N."/>
            <person name="Submissions S."/>
        </authorList>
    </citation>
    <scope>NUCLEOTIDE SEQUENCE [LARGE SCALE GENOMIC DNA]</scope>
    <source>
        <strain evidence="2 3">DSM 1361</strain>
    </source>
</reference>
<dbReference type="RefSeq" id="WP_143066516.1">
    <property type="nucleotide sequence ID" value="NZ_FOXF01000053.1"/>
</dbReference>
<dbReference type="SUPFAM" id="SSF53098">
    <property type="entry name" value="Ribonuclease H-like"/>
    <property type="match status" value="1"/>
</dbReference>
<dbReference type="AlphaFoldDB" id="A0A662ZJH6"/>
<dbReference type="Proteomes" id="UP000243745">
    <property type="component" value="Unassembled WGS sequence"/>
</dbReference>
<dbReference type="InterPro" id="IPR012337">
    <property type="entry name" value="RNaseH-like_sf"/>
</dbReference>
<dbReference type="EMBL" id="FOXF01000053">
    <property type="protein sequence ID" value="SFP67137.1"/>
    <property type="molecule type" value="Genomic_DNA"/>
</dbReference>
<organism evidence="2 3">
    <name type="scientific">Ruminobacter amylophilus</name>
    <dbReference type="NCBI Taxonomy" id="867"/>
    <lineage>
        <taxon>Bacteria</taxon>
        <taxon>Pseudomonadati</taxon>
        <taxon>Pseudomonadota</taxon>
        <taxon>Gammaproteobacteria</taxon>
        <taxon>Aeromonadales</taxon>
        <taxon>Succinivibrionaceae</taxon>
        <taxon>Ruminobacter</taxon>
    </lineage>
</organism>
<feature type="domain" description="Integrase catalytic" evidence="1">
    <location>
        <begin position="1"/>
        <end position="118"/>
    </location>
</feature>
<evidence type="ECO:0000313" key="2">
    <source>
        <dbReference type="EMBL" id="SFP67137.1"/>
    </source>
</evidence>
<evidence type="ECO:0000259" key="1">
    <source>
        <dbReference type="PROSITE" id="PS50994"/>
    </source>
</evidence>
<proteinExistence type="predicted"/>
<dbReference type="InterPro" id="IPR036397">
    <property type="entry name" value="RNaseH_sf"/>
</dbReference>
<dbReference type="GO" id="GO:0015074">
    <property type="term" value="P:DNA integration"/>
    <property type="evidence" value="ECO:0007669"/>
    <property type="project" value="InterPro"/>
</dbReference>
<gene>
    <name evidence="2" type="ORF">SAMN02910344_02018</name>
</gene>
<dbReference type="InterPro" id="IPR050900">
    <property type="entry name" value="Transposase_IS3/IS150/IS904"/>
</dbReference>